<proteinExistence type="predicted"/>
<dbReference type="Proteomes" id="UP001430953">
    <property type="component" value="Unassembled WGS sequence"/>
</dbReference>
<name>A0AAW2GJ01_9HYME</name>
<reference evidence="1 2" key="1">
    <citation type="submission" date="2023-03" db="EMBL/GenBank/DDBJ databases">
        <title>High recombination rates correlate with genetic variation in Cardiocondyla obscurior ants.</title>
        <authorList>
            <person name="Errbii M."/>
        </authorList>
    </citation>
    <scope>NUCLEOTIDE SEQUENCE [LARGE SCALE GENOMIC DNA]</scope>
    <source>
        <strain evidence="1">Alpha-2009</strain>
        <tissue evidence="1">Whole body</tissue>
    </source>
</reference>
<evidence type="ECO:0000313" key="1">
    <source>
        <dbReference type="EMBL" id="KAL0127069.1"/>
    </source>
</evidence>
<organism evidence="1 2">
    <name type="scientific">Cardiocondyla obscurior</name>
    <dbReference type="NCBI Taxonomy" id="286306"/>
    <lineage>
        <taxon>Eukaryota</taxon>
        <taxon>Metazoa</taxon>
        <taxon>Ecdysozoa</taxon>
        <taxon>Arthropoda</taxon>
        <taxon>Hexapoda</taxon>
        <taxon>Insecta</taxon>
        <taxon>Pterygota</taxon>
        <taxon>Neoptera</taxon>
        <taxon>Endopterygota</taxon>
        <taxon>Hymenoptera</taxon>
        <taxon>Apocrita</taxon>
        <taxon>Aculeata</taxon>
        <taxon>Formicoidea</taxon>
        <taxon>Formicidae</taxon>
        <taxon>Myrmicinae</taxon>
        <taxon>Cardiocondyla</taxon>
    </lineage>
</organism>
<protein>
    <submittedName>
        <fullName evidence="1">Uncharacterized protein</fullName>
    </submittedName>
</protein>
<accession>A0AAW2GJ01</accession>
<dbReference type="EMBL" id="JADYXP020000004">
    <property type="protein sequence ID" value="KAL0127069.1"/>
    <property type="molecule type" value="Genomic_DNA"/>
</dbReference>
<sequence length="79" mass="8791">MPVPPIRATATLNAITRFTPHPDLIPLITRDLQSRRETKNVIANLGNMFQPISMSLQRNISHNRHSKSGESSAIVTSPF</sequence>
<evidence type="ECO:0000313" key="2">
    <source>
        <dbReference type="Proteomes" id="UP001430953"/>
    </source>
</evidence>
<dbReference type="AlphaFoldDB" id="A0AAW2GJ01"/>
<comment type="caution">
    <text evidence="1">The sequence shown here is derived from an EMBL/GenBank/DDBJ whole genome shotgun (WGS) entry which is preliminary data.</text>
</comment>
<keyword evidence="2" id="KW-1185">Reference proteome</keyword>
<gene>
    <name evidence="1" type="ORF">PUN28_005412</name>
</gene>